<name>A0ABT2FQT3_9GAMM</name>
<dbReference type="PROSITE" id="PS00583">
    <property type="entry name" value="PFKB_KINASES_1"/>
    <property type="match status" value="1"/>
</dbReference>
<dbReference type="InterPro" id="IPR011611">
    <property type="entry name" value="PfkB_dom"/>
</dbReference>
<reference evidence="7 8" key="1">
    <citation type="submission" date="2022-02" db="EMBL/GenBank/DDBJ databases">
        <authorList>
            <person name="Zhuang L."/>
        </authorList>
    </citation>
    <scope>NUCLEOTIDE SEQUENCE [LARGE SCALE GENOMIC DNA]</scope>
    <source>
        <strain evidence="7 8">C32</strain>
    </source>
</reference>
<protein>
    <submittedName>
        <fullName evidence="7">PfkB family carbohydrate kinase</fullName>
    </submittedName>
</protein>
<feature type="domain" description="Carbohydrate kinase PfkB" evidence="6">
    <location>
        <begin position="25"/>
        <end position="291"/>
    </location>
</feature>
<proteinExistence type="inferred from homology"/>
<evidence type="ECO:0000256" key="5">
    <source>
        <dbReference type="ARBA" id="ARBA00022840"/>
    </source>
</evidence>
<dbReference type="Gene3D" id="3.40.1190.20">
    <property type="match status" value="1"/>
</dbReference>
<keyword evidence="5" id="KW-0067">ATP-binding</keyword>
<comment type="similarity">
    <text evidence="1">Belongs to the carbohydrate kinase PfkB family.</text>
</comment>
<keyword evidence="8" id="KW-1185">Reference proteome</keyword>
<evidence type="ECO:0000256" key="2">
    <source>
        <dbReference type="ARBA" id="ARBA00022679"/>
    </source>
</evidence>
<evidence type="ECO:0000313" key="7">
    <source>
        <dbReference type="EMBL" id="MCS4558287.1"/>
    </source>
</evidence>
<dbReference type="Proteomes" id="UP001201549">
    <property type="component" value="Unassembled WGS sequence"/>
</dbReference>
<dbReference type="GO" id="GO:0016301">
    <property type="term" value="F:kinase activity"/>
    <property type="evidence" value="ECO:0007669"/>
    <property type="project" value="UniProtKB-KW"/>
</dbReference>
<evidence type="ECO:0000256" key="4">
    <source>
        <dbReference type="ARBA" id="ARBA00022777"/>
    </source>
</evidence>
<sequence length="303" mass="33457">MNECLPIYIFGEVLFDCFPDSEPMLGGAPFNVAWHLQAFGANPRLISAVGADDGGQQILAKMQQWGMDTQSVIVDAQHETGRVDVTFADGEPQYDIVLDAAYDHIDQRCLPVPSGEHLLYHGTLAARCTTSRESLGQLRTWPGQKAFIDVNLRDPWWELDWVRSEVHGGHCVKLNRQELILLSAAEHEPADQEALKVLARNFRLANNIANLIVTQGADGAFLVDEMGDIISHSLPPQARTVVDTVGAGDAFSAIVILGMLNNWQWETVLERAQQFAGFIVTQQGAVSDNPAIYGDFKCLWGMR</sequence>
<dbReference type="RefSeq" id="WP_238898103.1">
    <property type="nucleotide sequence ID" value="NZ_JAKOGG010000018.1"/>
</dbReference>
<organism evidence="7 8">
    <name type="scientific">Shewanella electrica</name>
    <dbReference type="NCBI Taxonomy" id="515560"/>
    <lineage>
        <taxon>Bacteria</taxon>
        <taxon>Pseudomonadati</taxon>
        <taxon>Pseudomonadota</taxon>
        <taxon>Gammaproteobacteria</taxon>
        <taxon>Alteromonadales</taxon>
        <taxon>Shewanellaceae</taxon>
        <taxon>Shewanella</taxon>
    </lineage>
</organism>
<evidence type="ECO:0000259" key="6">
    <source>
        <dbReference type="Pfam" id="PF00294"/>
    </source>
</evidence>
<dbReference type="InterPro" id="IPR050306">
    <property type="entry name" value="PfkB_Carbo_kinase"/>
</dbReference>
<dbReference type="PANTHER" id="PTHR43085">
    <property type="entry name" value="HEXOKINASE FAMILY MEMBER"/>
    <property type="match status" value="1"/>
</dbReference>
<comment type="caution">
    <text evidence="7">The sequence shown here is derived from an EMBL/GenBank/DDBJ whole genome shotgun (WGS) entry which is preliminary data.</text>
</comment>
<gene>
    <name evidence="7" type="ORF">L9G74_17745</name>
</gene>
<dbReference type="InterPro" id="IPR029056">
    <property type="entry name" value="Ribokinase-like"/>
</dbReference>
<evidence type="ECO:0000313" key="8">
    <source>
        <dbReference type="Proteomes" id="UP001201549"/>
    </source>
</evidence>
<reference evidence="8" key="2">
    <citation type="submission" date="2023-07" db="EMBL/GenBank/DDBJ databases">
        <title>Shewanella mangrovi sp. nov., an acetaldehyde- degrading bacterium isolated from mangrove sediment.</title>
        <authorList>
            <person name="Liu Y."/>
        </authorList>
    </citation>
    <scope>NUCLEOTIDE SEQUENCE [LARGE SCALE GENOMIC DNA]</scope>
    <source>
        <strain evidence="8">C32</strain>
    </source>
</reference>
<dbReference type="SUPFAM" id="SSF53613">
    <property type="entry name" value="Ribokinase-like"/>
    <property type="match status" value="1"/>
</dbReference>
<accession>A0ABT2FQT3</accession>
<keyword evidence="3" id="KW-0547">Nucleotide-binding</keyword>
<keyword evidence="4 7" id="KW-0418">Kinase</keyword>
<evidence type="ECO:0000256" key="1">
    <source>
        <dbReference type="ARBA" id="ARBA00010688"/>
    </source>
</evidence>
<keyword evidence="2" id="KW-0808">Transferase</keyword>
<dbReference type="InterPro" id="IPR002173">
    <property type="entry name" value="Carboh/pur_kinase_PfkB_CS"/>
</dbReference>
<dbReference type="EMBL" id="JAKOGG010000018">
    <property type="protein sequence ID" value="MCS4558287.1"/>
    <property type="molecule type" value="Genomic_DNA"/>
</dbReference>
<dbReference type="Pfam" id="PF00294">
    <property type="entry name" value="PfkB"/>
    <property type="match status" value="1"/>
</dbReference>
<dbReference type="PANTHER" id="PTHR43085:SF1">
    <property type="entry name" value="PSEUDOURIDINE KINASE-RELATED"/>
    <property type="match status" value="1"/>
</dbReference>
<evidence type="ECO:0000256" key="3">
    <source>
        <dbReference type="ARBA" id="ARBA00022741"/>
    </source>
</evidence>